<feature type="domain" description="J" evidence="14">
    <location>
        <begin position="9"/>
        <end position="73"/>
    </location>
</feature>
<keyword evidence="7 11" id="KW-0346">Stress response</keyword>
<feature type="binding site" evidence="11">
    <location>
        <position position="152"/>
    </location>
    <ligand>
        <name>Zn(2+)</name>
        <dbReference type="ChEBI" id="CHEBI:29105"/>
        <label>1</label>
    </ligand>
</feature>
<evidence type="ECO:0000256" key="8">
    <source>
        <dbReference type="ARBA" id="ARBA00023186"/>
    </source>
</evidence>
<comment type="caution">
    <text evidence="16">The sequence shown here is derived from an EMBL/GenBank/DDBJ whole genome shotgun (WGS) entry which is preliminary data.</text>
</comment>
<evidence type="ECO:0000256" key="4">
    <source>
        <dbReference type="ARBA" id="ARBA00022737"/>
    </source>
</evidence>
<dbReference type="InterPro" id="IPR001305">
    <property type="entry name" value="HSP_DnaJ_Cys-rich_dom"/>
</dbReference>
<comment type="function">
    <text evidence="11">Participates actively in the response to hyperosmotic and heat shock by preventing the aggregation of stress-denatured proteins and by disaggregating proteins, also in an autonomous, DnaK-independent fashion. Unfolded proteins bind initially to DnaJ; upon interaction with the DnaJ-bound protein, DnaK hydrolyzes its bound ATP, resulting in the formation of a stable complex. GrpE releases ADP from DnaK; ATP binding to DnaK triggers the release of the substrate protein, thus completing the reaction cycle. Several rounds of ATP-dependent interactions between DnaJ, DnaK and GrpE are required for fully efficient folding. Also involved, together with DnaK and GrpE, in the DNA replication of plasmids through activation of initiation proteins.</text>
</comment>
<dbReference type="PANTHER" id="PTHR43096">
    <property type="entry name" value="DNAJ HOMOLOG 1, MITOCHONDRIAL-RELATED"/>
    <property type="match status" value="1"/>
</dbReference>
<dbReference type="InterPro" id="IPR008971">
    <property type="entry name" value="HSP40/DnaJ_pept-bd"/>
</dbReference>
<feature type="binding site" evidence="11">
    <location>
        <position position="198"/>
    </location>
    <ligand>
        <name>Zn(2+)</name>
        <dbReference type="ChEBI" id="CHEBI:29105"/>
        <label>2</label>
    </ligand>
</feature>
<dbReference type="Proteomes" id="UP000319818">
    <property type="component" value="Unassembled WGS sequence"/>
</dbReference>
<keyword evidence="1 11" id="KW-0963">Cytoplasm</keyword>
<dbReference type="NCBIfam" id="NF010871">
    <property type="entry name" value="PRK14278.1"/>
    <property type="match status" value="1"/>
</dbReference>
<feature type="zinc finger region" description="CR-type" evidence="12">
    <location>
        <begin position="139"/>
        <end position="221"/>
    </location>
</feature>
<protein>
    <recommendedName>
        <fullName evidence="10 11">Chaperone protein DnaJ</fullName>
    </recommendedName>
</protein>
<gene>
    <name evidence="11" type="primary">dnaJ</name>
    <name evidence="16" type="ORF">FB388_0877</name>
</gene>
<accession>A0A543GBS1</accession>
<dbReference type="CDD" id="cd10747">
    <property type="entry name" value="DnaJ_C"/>
    <property type="match status" value="1"/>
</dbReference>
<dbReference type="GO" id="GO:0005737">
    <property type="term" value="C:cytoplasm"/>
    <property type="evidence" value="ECO:0007669"/>
    <property type="project" value="UniProtKB-SubCell"/>
</dbReference>
<comment type="domain">
    <text evidence="11">The J domain is necessary and sufficient to stimulate DnaK ATPase activity. Zinc center 1 plays an important role in the autonomous, DnaK-independent chaperone activity of DnaJ. Zinc center 2 is essential for interaction with DnaK and for DnaJ activity.</text>
</comment>
<dbReference type="InterPro" id="IPR001623">
    <property type="entry name" value="DnaJ_domain"/>
</dbReference>
<organism evidence="16 17">
    <name type="scientific">Pseudonocardia cypriaca</name>
    <dbReference type="NCBI Taxonomy" id="882449"/>
    <lineage>
        <taxon>Bacteria</taxon>
        <taxon>Bacillati</taxon>
        <taxon>Actinomycetota</taxon>
        <taxon>Actinomycetes</taxon>
        <taxon>Pseudonocardiales</taxon>
        <taxon>Pseudonocardiaceae</taxon>
        <taxon>Pseudonocardia</taxon>
    </lineage>
</organism>
<evidence type="ECO:0000256" key="10">
    <source>
        <dbReference type="ARBA" id="ARBA00067609"/>
    </source>
</evidence>
<dbReference type="NCBIfam" id="NF008035">
    <property type="entry name" value="PRK10767.1"/>
    <property type="match status" value="1"/>
</dbReference>
<dbReference type="SMART" id="SM00271">
    <property type="entry name" value="DnaJ"/>
    <property type="match status" value="1"/>
</dbReference>
<keyword evidence="4 11" id="KW-0677">Repeat</keyword>
<evidence type="ECO:0000256" key="9">
    <source>
        <dbReference type="ARBA" id="ARBA00061004"/>
    </source>
</evidence>
<dbReference type="GO" id="GO:0051082">
    <property type="term" value="F:unfolded protein binding"/>
    <property type="evidence" value="ECO:0007669"/>
    <property type="project" value="UniProtKB-UniRule"/>
</dbReference>
<dbReference type="SUPFAM" id="SSF57938">
    <property type="entry name" value="DnaJ/Hsp40 cysteine-rich domain"/>
    <property type="match status" value="1"/>
</dbReference>
<feature type="binding site" evidence="11">
    <location>
        <position position="209"/>
    </location>
    <ligand>
        <name>Zn(2+)</name>
        <dbReference type="ChEBI" id="CHEBI:29105"/>
        <label>1</label>
    </ligand>
</feature>
<dbReference type="AlphaFoldDB" id="A0A543GBS1"/>
<dbReference type="Gene3D" id="2.10.230.10">
    <property type="entry name" value="Heat shock protein DnaJ, cysteine-rich domain"/>
    <property type="match status" value="1"/>
</dbReference>
<evidence type="ECO:0000259" key="15">
    <source>
        <dbReference type="PROSITE" id="PS51188"/>
    </source>
</evidence>
<dbReference type="Gene3D" id="1.10.287.110">
    <property type="entry name" value="DnaJ domain"/>
    <property type="match status" value="1"/>
</dbReference>
<evidence type="ECO:0000313" key="16">
    <source>
        <dbReference type="EMBL" id="TQM43531.1"/>
    </source>
</evidence>
<dbReference type="PROSITE" id="PS51188">
    <property type="entry name" value="ZF_CR"/>
    <property type="match status" value="1"/>
</dbReference>
<evidence type="ECO:0000256" key="13">
    <source>
        <dbReference type="SAM" id="MobiDB-lite"/>
    </source>
</evidence>
<comment type="subcellular location">
    <subcellularLocation>
        <location evidence="11">Cytoplasm</location>
    </subcellularLocation>
</comment>
<keyword evidence="17" id="KW-1185">Reference proteome</keyword>
<name>A0A543GBS1_9PSEU</name>
<dbReference type="InterPro" id="IPR012724">
    <property type="entry name" value="DnaJ"/>
</dbReference>
<dbReference type="FunFam" id="2.10.230.10:FF:000002">
    <property type="entry name" value="Molecular chaperone DnaJ"/>
    <property type="match status" value="1"/>
</dbReference>
<comment type="cofactor">
    <cofactor evidence="11">
        <name>Zn(2+)</name>
        <dbReference type="ChEBI" id="CHEBI:29105"/>
    </cofactor>
    <text evidence="11">Binds 2 Zn(2+) ions per monomer.</text>
</comment>
<keyword evidence="5 11" id="KW-0863">Zinc-finger</keyword>
<dbReference type="Pfam" id="PF00684">
    <property type="entry name" value="DnaJ_CXXCXGXG"/>
    <property type="match status" value="1"/>
</dbReference>
<evidence type="ECO:0000256" key="5">
    <source>
        <dbReference type="ARBA" id="ARBA00022771"/>
    </source>
</evidence>
<comment type="similarity">
    <text evidence="9 11">Belongs to the DnaJ family.</text>
</comment>
<evidence type="ECO:0000256" key="11">
    <source>
        <dbReference type="HAMAP-Rule" id="MF_01152"/>
    </source>
</evidence>
<feature type="region of interest" description="Disordered" evidence="13">
    <location>
        <begin position="368"/>
        <end position="391"/>
    </location>
</feature>
<feature type="binding site" evidence="11">
    <location>
        <position position="169"/>
    </location>
    <ligand>
        <name>Zn(2+)</name>
        <dbReference type="ChEBI" id="CHEBI:29105"/>
        <label>2</label>
    </ligand>
</feature>
<dbReference type="HAMAP" id="MF_01152">
    <property type="entry name" value="DnaJ"/>
    <property type="match status" value="1"/>
</dbReference>
<dbReference type="Pfam" id="PF01556">
    <property type="entry name" value="DnaJ_C"/>
    <property type="match status" value="1"/>
</dbReference>
<dbReference type="Pfam" id="PF00226">
    <property type="entry name" value="DnaJ"/>
    <property type="match status" value="1"/>
</dbReference>
<feature type="repeat" description="CXXCXGXG motif" evidence="11">
    <location>
        <begin position="152"/>
        <end position="159"/>
    </location>
</feature>
<dbReference type="GO" id="GO:0031072">
    <property type="term" value="F:heat shock protein binding"/>
    <property type="evidence" value="ECO:0007669"/>
    <property type="project" value="InterPro"/>
</dbReference>
<dbReference type="Gene3D" id="2.60.260.20">
    <property type="entry name" value="Urease metallochaperone UreE, N-terminal domain"/>
    <property type="match status" value="2"/>
</dbReference>
<evidence type="ECO:0000256" key="1">
    <source>
        <dbReference type="ARBA" id="ARBA00022490"/>
    </source>
</evidence>
<dbReference type="FunFam" id="2.60.260.20:FF:000005">
    <property type="entry name" value="Chaperone protein dnaJ 1, mitochondrial"/>
    <property type="match status" value="1"/>
</dbReference>
<dbReference type="PANTHER" id="PTHR43096:SF48">
    <property type="entry name" value="CHAPERONE PROTEIN DNAJ"/>
    <property type="match status" value="1"/>
</dbReference>
<dbReference type="InterPro" id="IPR036869">
    <property type="entry name" value="J_dom_sf"/>
</dbReference>
<evidence type="ECO:0000313" key="17">
    <source>
        <dbReference type="Proteomes" id="UP000319818"/>
    </source>
</evidence>
<dbReference type="GO" id="GO:0009408">
    <property type="term" value="P:response to heat"/>
    <property type="evidence" value="ECO:0007669"/>
    <property type="project" value="InterPro"/>
</dbReference>
<keyword evidence="6 11" id="KW-0862">Zinc</keyword>
<dbReference type="InterPro" id="IPR002939">
    <property type="entry name" value="DnaJ_C"/>
</dbReference>
<keyword evidence="8 11" id="KW-0143">Chaperone</keyword>
<evidence type="ECO:0000259" key="14">
    <source>
        <dbReference type="PROSITE" id="PS50076"/>
    </source>
</evidence>
<evidence type="ECO:0000256" key="7">
    <source>
        <dbReference type="ARBA" id="ARBA00023016"/>
    </source>
</evidence>
<feature type="repeat" description="CXXCXGXG motif" evidence="11">
    <location>
        <begin position="195"/>
        <end position="202"/>
    </location>
</feature>
<dbReference type="GO" id="GO:0006260">
    <property type="term" value="P:DNA replication"/>
    <property type="evidence" value="ECO:0007669"/>
    <property type="project" value="UniProtKB-KW"/>
</dbReference>
<evidence type="ECO:0000256" key="6">
    <source>
        <dbReference type="ARBA" id="ARBA00022833"/>
    </source>
</evidence>
<feature type="binding site" evidence="11">
    <location>
        <position position="212"/>
    </location>
    <ligand>
        <name>Zn(2+)</name>
        <dbReference type="ChEBI" id="CHEBI:29105"/>
        <label>1</label>
    </ligand>
</feature>
<dbReference type="InterPro" id="IPR036410">
    <property type="entry name" value="HSP_DnaJ_Cys-rich_dom_sf"/>
</dbReference>
<keyword evidence="3 11" id="KW-0479">Metal-binding</keyword>
<proteinExistence type="inferred from homology"/>
<feature type="repeat" description="CXXCXGXG motif" evidence="11">
    <location>
        <begin position="209"/>
        <end position="216"/>
    </location>
</feature>
<evidence type="ECO:0000256" key="12">
    <source>
        <dbReference type="PROSITE-ProRule" id="PRU00546"/>
    </source>
</evidence>
<dbReference type="GO" id="GO:0005524">
    <property type="term" value="F:ATP binding"/>
    <property type="evidence" value="ECO:0007669"/>
    <property type="project" value="InterPro"/>
</dbReference>
<dbReference type="SUPFAM" id="SSF49493">
    <property type="entry name" value="HSP40/DnaJ peptide-binding domain"/>
    <property type="match status" value="2"/>
</dbReference>
<feature type="binding site" evidence="11">
    <location>
        <position position="155"/>
    </location>
    <ligand>
        <name>Zn(2+)</name>
        <dbReference type="ChEBI" id="CHEBI:29105"/>
        <label>1</label>
    </ligand>
</feature>
<keyword evidence="2 11" id="KW-0235">DNA replication</keyword>
<dbReference type="CDD" id="cd06257">
    <property type="entry name" value="DnaJ"/>
    <property type="match status" value="1"/>
</dbReference>
<feature type="repeat" description="CXXCXGXG motif" evidence="11">
    <location>
        <begin position="169"/>
        <end position="176"/>
    </location>
</feature>
<evidence type="ECO:0000256" key="3">
    <source>
        <dbReference type="ARBA" id="ARBA00022723"/>
    </source>
</evidence>
<dbReference type="SUPFAM" id="SSF46565">
    <property type="entry name" value="Chaperone J-domain"/>
    <property type="match status" value="1"/>
</dbReference>
<dbReference type="EMBL" id="VFPH01000001">
    <property type="protein sequence ID" value="TQM43531.1"/>
    <property type="molecule type" value="Genomic_DNA"/>
</dbReference>
<dbReference type="GO" id="GO:0008270">
    <property type="term" value="F:zinc ion binding"/>
    <property type="evidence" value="ECO:0007669"/>
    <property type="project" value="UniProtKB-UniRule"/>
</dbReference>
<dbReference type="CDD" id="cd10719">
    <property type="entry name" value="DnaJ_zf"/>
    <property type="match status" value="1"/>
</dbReference>
<dbReference type="PRINTS" id="PR00625">
    <property type="entry name" value="JDOMAIN"/>
</dbReference>
<dbReference type="GO" id="GO:0042026">
    <property type="term" value="P:protein refolding"/>
    <property type="evidence" value="ECO:0007669"/>
    <property type="project" value="TreeGrafter"/>
</dbReference>
<reference evidence="16 17" key="1">
    <citation type="submission" date="2019-06" db="EMBL/GenBank/DDBJ databases">
        <title>Sequencing the genomes of 1000 actinobacteria strains.</title>
        <authorList>
            <person name="Klenk H.-P."/>
        </authorList>
    </citation>
    <scope>NUCLEOTIDE SEQUENCE [LARGE SCALE GENOMIC DNA]</scope>
    <source>
        <strain evidence="16 17">DSM 45511</strain>
    </source>
</reference>
<feature type="binding site" evidence="11">
    <location>
        <position position="195"/>
    </location>
    <ligand>
        <name>Zn(2+)</name>
        <dbReference type="ChEBI" id="CHEBI:29105"/>
        <label>2</label>
    </ligand>
</feature>
<evidence type="ECO:0000256" key="2">
    <source>
        <dbReference type="ARBA" id="ARBA00022705"/>
    </source>
</evidence>
<feature type="binding site" evidence="11">
    <location>
        <position position="172"/>
    </location>
    <ligand>
        <name>Zn(2+)</name>
        <dbReference type="ChEBI" id="CHEBI:29105"/>
        <label>2</label>
    </ligand>
</feature>
<comment type="subunit">
    <text evidence="11">Homodimer.</text>
</comment>
<feature type="domain" description="CR-type" evidence="15">
    <location>
        <begin position="139"/>
        <end position="221"/>
    </location>
</feature>
<dbReference type="PROSITE" id="PS50076">
    <property type="entry name" value="DNAJ_2"/>
    <property type="match status" value="1"/>
</dbReference>
<sequence>MGNAHVVRDYYGTLGVAPDAGPDDIKRAYRKLARELHPDVNPDPEAQERFREVSAAYEVLSDPEKRRIVDLGGDPLGNGRGGGAAGAADPFSAFGFGDIMDAFFGGQGGPRGRGPRSRVQPGADALIRMHLTLEECATGVTRDLTVDTAVLCHECSGSGCAPGSAPTMCDICNGRGEVQSVQRSFLGQVVTSRPCPNCRGFGEVIPEPCRQCGGDGRVRSRRTVGVRIPPGVADGMRVRLAGQGEVGPGGGPAGDLYVEVEEEPHDLFTRDGADLHCTVQLPMTAAALGTTLPLPTLDGVEELHLEPGTQAGTVRTLRGKGMPRLRSTGRVDGHGDLMVHVDVVVPTKLDAKQTELLRQLAALRGEEQPDLAGGNRNGHGIFSRLRDSFGR</sequence>